<accession>A0A9E7R2Q4</accession>
<organism evidence="2 3">
    <name type="scientific">Salinirubellus salinus</name>
    <dbReference type="NCBI Taxonomy" id="1364945"/>
    <lineage>
        <taxon>Archaea</taxon>
        <taxon>Methanobacteriati</taxon>
        <taxon>Methanobacteriota</taxon>
        <taxon>Stenosarchaea group</taxon>
        <taxon>Halobacteria</taxon>
        <taxon>Halobacteriales</taxon>
        <taxon>Natronomonadaceae</taxon>
        <taxon>Salinirubellus</taxon>
    </lineage>
</organism>
<keyword evidence="1" id="KW-1133">Transmembrane helix</keyword>
<dbReference type="KEGG" id="ssai:N0B31_20745"/>
<protein>
    <submittedName>
        <fullName evidence="2">Uncharacterized protein</fullName>
    </submittedName>
</protein>
<keyword evidence="1" id="KW-0812">Transmembrane</keyword>
<dbReference type="Proteomes" id="UP001057580">
    <property type="component" value="Chromosome"/>
</dbReference>
<feature type="transmembrane region" description="Helical" evidence="1">
    <location>
        <begin position="63"/>
        <end position="84"/>
    </location>
</feature>
<keyword evidence="3" id="KW-1185">Reference proteome</keyword>
<dbReference type="GeneID" id="74944905"/>
<keyword evidence="1" id="KW-0472">Membrane</keyword>
<evidence type="ECO:0000313" key="3">
    <source>
        <dbReference type="Proteomes" id="UP001057580"/>
    </source>
</evidence>
<evidence type="ECO:0000313" key="2">
    <source>
        <dbReference type="EMBL" id="UWM54537.1"/>
    </source>
</evidence>
<sequence length="157" mass="16602">MSPLVVDAPLSVPLLFLAAIPAAVVATLAMDLVMPRLREGETPPQVASGVLTERAPDNAPRRLASVVHYVAGALTGPLFVWLFLVANEFLSPPELAGAAAGVVLYPLMVGFFVLFVLPRASGMPQRRASVVARAWAIEAFVYVLVLVPLVTAAALYL</sequence>
<dbReference type="RefSeq" id="WP_260593557.1">
    <property type="nucleotide sequence ID" value="NZ_CP104003.1"/>
</dbReference>
<gene>
    <name evidence="2" type="ORF">N0B31_20745</name>
</gene>
<feature type="transmembrane region" description="Helical" evidence="1">
    <location>
        <begin position="96"/>
        <end position="118"/>
    </location>
</feature>
<name>A0A9E7R2Q4_9EURY</name>
<evidence type="ECO:0000256" key="1">
    <source>
        <dbReference type="SAM" id="Phobius"/>
    </source>
</evidence>
<dbReference type="EMBL" id="CP104003">
    <property type="protein sequence ID" value="UWM54537.1"/>
    <property type="molecule type" value="Genomic_DNA"/>
</dbReference>
<feature type="transmembrane region" description="Helical" evidence="1">
    <location>
        <begin position="12"/>
        <end position="33"/>
    </location>
</feature>
<dbReference type="AlphaFoldDB" id="A0A9E7R2Q4"/>
<reference evidence="2" key="1">
    <citation type="submission" date="2022-09" db="EMBL/GenBank/DDBJ databases">
        <title>Diverse halophilic archaea isolated from saline environments.</title>
        <authorList>
            <person name="Cui H.-L."/>
        </authorList>
    </citation>
    <scope>NUCLEOTIDE SEQUENCE</scope>
    <source>
        <strain evidence="2">ZS-35-S2</strain>
    </source>
</reference>
<proteinExistence type="predicted"/>
<feature type="transmembrane region" description="Helical" evidence="1">
    <location>
        <begin position="130"/>
        <end position="156"/>
    </location>
</feature>